<reference evidence="4" key="2">
    <citation type="submission" date="2020-10" db="UniProtKB">
        <authorList>
            <consortium name="WormBaseParasite"/>
        </authorList>
    </citation>
    <scope>IDENTIFICATION</scope>
</reference>
<keyword evidence="3" id="KW-1185">Reference proteome</keyword>
<dbReference type="AlphaFoldDB" id="A0A7E4V5L7"/>
<keyword evidence="1" id="KW-0175">Coiled coil</keyword>
<dbReference type="Proteomes" id="UP000492821">
    <property type="component" value="Unassembled WGS sequence"/>
</dbReference>
<accession>A0A7E4V5L7</accession>
<protein>
    <submittedName>
        <fullName evidence="4">Apoptosis-stimulating of p53 protein 1</fullName>
    </submittedName>
</protein>
<name>A0A7E4V5L7_PANRE</name>
<evidence type="ECO:0000256" key="1">
    <source>
        <dbReference type="SAM" id="Coils"/>
    </source>
</evidence>
<organism evidence="3 4">
    <name type="scientific">Panagrellus redivivus</name>
    <name type="common">Microworm</name>
    <dbReference type="NCBI Taxonomy" id="6233"/>
    <lineage>
        <taxon>Eukaryota</taxon>
        <taxon>Metazoa</taxon>
        <taxon>Ecdysozoa</taxon>
        <taxon>Nematoda</taxon>
        <taxon>Chromadorea</taxon>
        <taxon>Rhabditida</taxon>
        <taxon>Tylenchina</taxon>
        <taxon>Panagrolaimomorpha</taxon>
        <taxon>Panagrolaimoidea</taxon>
        <taxon>Panagrolaimidae</taxon>
        <taxon>Panagrellus</taxon>
    </lineage>
</organism>
<evidence type="ECO:0000313" key="3">
    <source>
        <dbReference type="Proteomes" id="UP000492821"/>
    </source>
</evidence>
<evidence type="ECO:0000256" key="2">
    <source>
        <dbReference type="SAM" id="MobiDB-lite"/>
    </source>
</evidence>
<feature type="region of interest" description="Disordered" evidence="2">
    <location>
        <begin position="157"/>
        <end position="206"/>
    </location>
</feature>
<evidence type="ECO:0000313" key="4">
    <source>
        <dbReference type="WBParaSite" id="Pan_g16800.t1"/>
    </source>
</evidence>
<dbReference type="WBParaSite" id="Pan_g16800.t1">
    <property type="protein sequence ID" value="Pan_g16800.t1"/>
    <property type="gene ID" value="Pan_g16800"/>
</dbReference>
<proteinExistence type="predicted"/>
<sequence>MAELMRHQMMSFDNVVDGIAKRYAKLDSIRESKLHQVQHKNKDYQKQVEDLKTKLRMSQNNEKSAKEEVAKLKRQLETAGREIEDQKLKNAQVSKTLASKRLECQNQKEELARVNAERDKFKQDLQKSNSLYGTLENNLREERRTNYLLNRMAKENIVHEMPKPVPPPPSNKRPDSHGRNPFGPVGQIRGPLGSASSTDSSNVGGPVKLKPVVVAVQRAPEDQAQPSRNHNNVEAINEDYLMEYVPEDAVMDSENWDGIREVRVYNTPNMHYLWSRIDACGCETLLVNNHDYHQYCAFETPVHIFMAPFTESNRAITITVDNVRINSFPSKQLELHRLDSSDKTIIKDSNERYEYFYSAESNAPIIEVFNGNTGRRQNRDGTMTNIAGTGQTAIRADGSYCIVENEKMTFKHQWFDLSRSTNKNFGGGFRLAVYESASDRYLQVSVCPEHSVVVVKHVKKVNCQDQKELCTGHHSQCQHLK</sequence>
<reference evidence="3" key="1">
    <citation type="journal article" date="2013" name="Genetics">
        <title>The draft genome and transcriptome of Panagrellus redivivus are shaped by the harsh demands of a free-living lifestyle.</title>
        <authorList>
            <person name="Srinivasan J."/>
            <person name="Dillman A.R."/>
            <person name="Macchietto M.G."/>
            <person name="Heikkinen L."/>
            <person name="Lakso M."/>
            <person name="Fracchia K.M."/>
            <person name="Antoshechkin I."/>
            <person name="Mortazavi A."/>
            <person name="Wong G."/>
            <person name="Sternberg P.W."/>
        </authorList>
    </citation>
    <scope>NUCLEOTIDE SEQUENCE [LARGE SCALE GENOMIC DNA]</scope>
    <source>
        <strain evidence="3">MT8872</strain>
    </source>
</reference>
<feature type="coiled-coil region" evidence="1">
    <location>
        <begin position="34"/>
        <end position="131"/>
    </location>
</feature>